<dbReference type="AlphaFoldDB" id="A0A8J5IC47"/>
<proteinExistence type="inferred from homology"/>
<dbReference type="PANTHER" id="PTHR33059">
    <property type="entry name" value="FCS-LIKE ZINC FINGER 5"/>
    <property type="match status" value="1"/>
</dbReference>
<accession>A0A8J5IC47</accession>
<evidence type="ECO:0000256" key="4">
    <source>
        <dbReference type="ARBA" id="ARBA00022723"/>
    </source>
</evidence>
<evidence type="ECO:0000256" key="6">
    <source>
        <dbReference type="SAM" id="MobiDB-lite"/>
    </source>
</evidence>
<keyword evidence="4" id="KW-0479">Metal-binding</keyword>
<evidence type="ECO:0000256" key="1">
    <source>
        <dbReference type="ARBA" id="ARBA00004496"/>
    </source>
</evidence>
<feature type="region of interest" description="Disordered" evidence="6">
    <location>
        <begin position="130"/>
        <end position="151"/>
    </location>
</feature>
<comment type="similarity">
    <text evidence="2">Belongs to the FLZ family.</text>
</comment>
<evidence type="ECO:0000256" key="3">
    <source>
        <dbReference type="ARBA" id="ARBA00022490"/>
    </source>
</evidence>
<organism evidence="8 9">
    <name type="scientific">Zingiber officinale</name>
    <name type="common">Ginger</name>
    <name type="synonym">Amomum zingiber</name>
    <dbReference type="NCBI Taxonomy" id="94328"/>
    <lineage>
        <taxon>Eukaryota</taxon>
        <taxon>Viridiplantae</taxon>
        <taxon>Streptophyta</taxon>
        <taxon>Embryophyta</taxon>
        <taxon>Tracheophyta</taxon>
        <taxon>Spermatophyta</taxon>
        <taxon>Magnoliopsida</taxon>
        <taxon>Liliopsida</taxon>
        <taxon>Zingiberales</taxon>
        <taxon>Zingiberaceae</taxon>
        <taxon>Zingiber</taxon>
    </lineage>
</organism>
<dbReference type="Pfam" id="PF04570">
    <property type="entry name" value="zf-FLZ"/>
    <property type="match status" value="1"/>
</dbReference>
<feature type="zinc finger region" description="FLZ-type" evidence="5">
    <location>
        <begin position="87"/>
        <end position="131"/>
    </location>
</feature>
<comment type="subcellular location">
    <subcellularLocation>
        <location evidence="1">Cytoplasm</location>
    </subcellularLocation>
</comment>
<keyword evidence="3" id="KW-0963">Cytoplasm</keyword>
<evidence type="ECO:0000259" key="7">
    <source>
        <dbReference type="PROSITE" id="PS51795"/>
    </source>
</evidence>
<dbReference type="GO" id="GO:0005737">
    <property type="term" value="C:cytoplasm"/>
    <property type="evidence" value="ECO:0007669"/>
    <property type="project" value="UniProtKB-SubCell"/>
</dbReference>
<sequence>MLLGKRSSPPMKRTASSMEFSDGVLFDVEAPQPLVQDGSISGQLFDLRWGAAEVGQRSPSMYAGSMASPRGRLGGALDFSGLPGTASFLRACGLCNRSLGPGRDAYIYRGEIAFCSLECRQQHINLDELKEKRSPNSSATKGGASGSRAAS</sequence>
<gene>
    <name evidence="8" type="ORF">ZIOFF_005230</name>
</gene>
<dbReference type="GO" id="GO:0046872">
    <property type="term" value="F:metal ion binding"/>
    <property type="evidence" value="ECO:0007669"/>
    <property type="project" value="UniProtKB-KW"/>
</dbReference>
<dbReference type="PANTHER" id="PTHR33059:SF4">
    <property type="entry name" value="FCS-LIKE ZINC FINGER 5"/>
    <property type="match status" value="1"/>
</dbReference>
<dbReference type="PROSITE" id="PS51795">
    <property type="entry name" value="ZF_FLZ"/>
    <property type="match status" value="1"/>
</dbReference>
<dbReference type="EMBL" id="JACMSC010000002">
    <property type="protein sequence ID" value="KAG6531424.1"/>
    <property type="molecule type" value="Genomic_DNA"/>
</dbReference>
<evidence type="ECO:0000256" key="2">
    <source>
        <dbReference type="ARBA" id="ARBA00009374"/>
    </source>
</evidence>
<reference evidence="8 9" key="1">
    <citation type="submission" date="2020-08" db="EMBL/GenBank/DDBJ databases">
        <title>Plant Genome Project.</title>
        <authorList>
            <person name="Zhang R.-G."/>
        </authorList>
    </citation>
    <scope>NUCLEOTIDE SEQUENCE [LARGE SCALE GENOMIC DNA]</scope>
    <source>
        <tissue evidence="8">Rhizome</tissue>
    </source>
</reference>
<protein>
    <recommendedName>
        <fullName evidence="7">FLZ-type domain-containing protein</fullName>
    </recommendedName>
</protein>
<evidence type="ECO:0000313" key="8">
    <source>
        <dbReference type="EMBL" id="KAG6531424.1"/>
    </source>
</evidence>
<dbReference type="Proteomes" id="UP000734854">
    <property type="component" value="Unassembled WGS sequence"/>
</dbReference>
<evidence type="ECO:0000313" key="9">
    <source>
        <dbReference type="Proteomes" id="UP000734854"/>
    </source>
</evidence>
<dbReference type="InterPro" id="IPR007650">
    <property type="entry name" value="Zf-FLZ_dom"/>
</dbReference>
<comment type="caution">
    <text evidence="8">The sequence shown here is derived from an EMBL/GenBank/DDBJ whole genome shotgun (WGS) entry which is preliminary data.</text>
</comment>
<name>A0A8J5IC47_ZINOF</name>
<dbReference type="OrthoDB" id="1925036at2759"/>
<feature type="domain" description="FLZ-type" evidence="7">
    <location>
        <begin position="87"/>
        <end position="131"/>
    </location>
</feature>
<keyword evidence="9" id="KW-1185">Reference proteome</keyword>
<evidence type="ECO:0000256" key="5">
    <source>
        <dbReference type="PROSITE-ProRule" id="PRU01131"/>
    </source>
</evidence>